<sequence>MRTKRRVASAAVVGLGVLLCIVGLLSTNGWADATTTWTAFGSIATVAAAVVAIWTLMELKQDSTDRTRPVILAELKPAVLTRNSELLISNVGQSVAHNVRVEFDPHLPDPADGGDEERVGVLTPFLQRRYSRTIPTWAPGMTLDNYYQGAGNNADEPVPDDFTVIAHYEDAHGRRYEDRYTLSMGTIRDQSGSYPSNKDDAGMQRRWVKALEAIARGVGRH</sequence>
<dbReference type="EMBL" id="JBDLOU010000003">
    <property type="protein sequence ID" value="MEX3736976.1"/>
    <property type="molecule type" value="Genomic_DNA"/>
</dbReference>
<keyword evidence="1" id="KW-0812">Transmembrane</keyword>
<keyword evidence="1" id="KW-1133">Transmembrane helix</keyword>
<evidence type="ECO:0000256" key="1">
    <source>
        <dbReference type="SAM" id="Phobius"/>
    </source>
</evidence>
<name>A0ABV3VAD3_9MYCO</name>
<evidence type="ECO:0000313" key="3">
    <source>
        <dbReference type="Proteomes" id="UP001558474"/>
    </source>
</evidence>
<keyword evidence="1" id="KW-0472">Membrane</keyword>
<reference evidence="2 3" key="1">
    <citation type="submission" date="2024-04" db="EMBL/GenBank/DDBJ databases">
        <title>Genomic Markers of Mycobacteria.</title>
        <authorList>
            <person name="Soliman M.S."/>
            <person name="Elkholy A."/>
            <person name="Soliman N.S."/>
            <person name="Abbas A."/>
            <person name="Khayrat S."/>
            <person name="Shawky S."/>
        </authorList>
    </citation>
    <scope>NUCLEOTIDE SEQUENCE [LARGE SCALE GENOMIC DNA]</scope>
    <source>
        <strain evidence="2 3">Egy-CU-AM5</strain>
    </source>
</reference>
<protein>
    <submittedName>
        <fullName evidence="2">Uncharacterized protein</fullName>
    </submittedName>
</protein>
<keyword evidence="3" id="KW-1185">Reference proteome</keyword>
<feature type="transmembrane region" description="Helical" evidence="1">
    <location>
        <begin position="7"/>
        <end position="25"/>
    </location>
</feature>
<accession>A0ABV3VAD3</accession>
<feature type="transmembrane region" description="Helical" evidence="1">
    <location>
        <begin position="37"/>
        <end position="57"/>
    </location>
</feature>
<comment type="caution">
    <text evidence="2">The sequence shown here is derived from an EMBL/GenBank/DDBJ whole genome shotgun (WGS) entry which is preliminary data.</text>
</comment>
<organism evidence="2 3">
    <name type="scientific">Mycolicibacterium porcinum</name>
    <dbReference type="NCBI Taxonomy" id="39693"/>
    <lineage>
        <taxon>Bacteria</taxon>
        <taxon>Bacillati</taxon>
        <taxon>Actinomycetota</taxon>
        <taxon>Actinomycetes</taxon>
        <taxon>Mycobacteriales</taxon>
        <taxon>Mycobacteriaceae</taxon>
        <taxon>Mycolicibacterium</taxon>
    </lineage>
</organism>
<evidence type="ECO:0000313" key="2">
    <source>
        <dbReference type="EMBL" id="MEX3736976.1"/>
    </source>
</evidence>
<proteinExistence type="predicted"/>
<dbReference type="RefSeq" id="WP_368572300.1">
    <property type="nucleotide sequence ID" value="NZ_JBDLOU010000003.1"/>
</dbReference>
<gene>
    <name evidence="2" type="ORF">ABFW12_01870</name>
</gene>
<dbReference type="Proteomes" id="UP001558474">
    <property type="component" value="Unassembled WGS sequence"/>
</dbReference>